<dbReference type="SUPFAM" id="SSF51338">
    <property type="entry name" value="Composite domain of metallo-dependent hydrolases"/>
    <property type="match status" value="1"/>
</dbReference>
<dbReference type="Pfam" id="PF07969">
    <property type="entry name" value="Amidohydro_3"/>
    <property type="match status" value="2"/>
</dbReference>
<dbReference type="Gene3D" id="2.30.40.10">
    <property type="entry name" value="Urease, subunit C, domain 1"/>
    <property type="match status" value="2"/>
</dbReference>
<keyword evidence="3" id="KW-1185">Reference proteome</keyword>
<dbReference type="PROSITE" id="PS51257">
    <property type="entry name" value="PROKAR_LIPOPROTEIN"/>
    <property type="match status" value="1"/>
</dbReference>
<sequence>MRLFSLLSVLLLLSCDPLEKSVGSIPTANPTPSKPAQLIIRNAIIYTADKARSIAAAVAIRDGRIVFVGTEAGVEAYIGGDTEIVDLNGKLVLPGFFQRAKIRGAASRINLFSGGSIEDYRFAVARYIRENPQQQVIVGDGWNLQAFSVEPPHKGILDQINDLIPIILFSSDRNNIWTNSEGLAAAGINNDSVNPPNGFIEKNEHGIATGWLRGPGAVALIEKLIPQDINGDYRKDLLSMQDLAVSNGVTSLYDSVVVLKDEEGQKRYFDQISEIEPMGFRVLASMAVSTDFADRDFSSLQQKVSQITIDDFRLTSISYIGWLPENLRVWITTEPISRTSGSIKEVFSLAQRANAHQFPMQILVSGEEETDKALNILEKLEGGDTKMRNAIVNASLDKESTLDQLSQMHSAVFVQPKNIFLLYSGREGSTGGGVLEGGEKYIPMSVSLLSSDPSQIRGMVDPMAVIYRGLNLGISIDDLVEAFTINAAYSGGLEKETGSIEKGKWADFIVLDRNMFNVSKSQVDEAKVIKTFYKGRLVFDRKSLRNSDNEPRSIQLDTF</sequence>
<dbReference type="Proteomes" id="UP001055658">
    <property type="component" value="Chromosome"/>
</dbReference>
<feature type="domain" description="Amidohydrolase 3" evidence="1">
    <location>
        <begin position="471"/>
        <end position="539"/>
    </location>
</feature>
<accession>A0ABY4VB11</accession>
<feature type="domain" description="Amidohydrolase 3" evidence="1">
    <location>
        <begin position="83"/>
        <end position="387"/>
    </location>
</feature>
<proteinExistence type="predicted"/>
<protein>
    <submittedName>
        <fullName evidence="2">Amidohydrolase family protein</fullName>
    </submittedName>
</protein>
<dbReference type="EMBL" id="CP092418">
    <property type="protein sequence ID" value="USD21463.1"/>
    <property type="molecule type" value="Genomic_DNA"/>
</dbReference>
<gene>
    <name evidence="2" type="ORF">MJO52_20790</name>
</gene>
<dbReference type="InterPro" id="IPR032466">
    <property type="entry name" value="Metal_Hydrolase"/>
</dbReference>
<dbReference type="RefSeq" id="WP_252083873.1">
    <property type="nucleotide sequence ID" value="NZ_CP092418.1"/>
</dbReference>
<dbReference type="InterPro" id="IPR011059">
    <property type="entry name" value="Metal-dep_hydrolase_composite"/>
</dbReference>
<evidence type="ECO:0000313" key="2">
    <source>
        <dbReference type="EMBL" id="USD21463.1"/>
    </source>
</evidence>
<organism evidence="2 3">
    <name type="scientific">Microbulbifer variabilis</name>
    <dbReference type="NCBI Taxonomy" id="266805"/>
    <lineage>
        <taxon>Bacteria</taxon>
        <taxon>Pseudomonadati</taxon>
        <taxon>Pseudomonadota</taxon>
        <taxon>Gammaproteobacteria</taxon>
        <taxon>Cellvibrionales</taxon>
        <taxon>Microbulbiferaceae</taxon>
        <taxon>Microbulbifer</taxon>
    </lineage>
</organism>
<dbReference type="PANTHER" id="PTHR22642:SF2">
    <property type="entry name" value="PROTEIN LONG AFTER FAR-RED 3"/>
    <property type="match status" value="1"/>
</dbReference>
<evidence type="ECO:0000259" key="1">
    <source>
        <dbReference type="Pfam" id="PF07969"/>
    </source>
</evidence>
<reference evidence="2" key="1">
    <citation type="submission" date="2022-02" db="EMBL/GenBank/DDBJ databases">
        <title>Coral-associated bacteria.</title>
        <authorList>
            <person name="Tang K."/>
            <person name="Wang X."/>
        </authorList>
    </citation>
    <scope>NUCLEOTIDE SEQUENCE</scope>
    <source>
        <strain evidence="2">SCSIO 43006</strain>
    </source>
</reference>
<name>A0ABY4VB11_9GAMM</name>
<dbReference type="InterPro" id="IPR013108">
    <property type="entry name" value="Amidohydro_3"/>
</dbReference>
<dbReference type="Gene3D" id="3.10.310.70">
    <property type="match status" value="1"/>
</dbReference>
<evidence type="ECO:0000313" key="3">
    <source>
        <dbReference type="Proteomes" id="UP001055658"/>
    </source>
</evidence>
<dbReference type="PANTHER" id="PTHR22642">
    <property type="entry name" value="IMIDAZOLONEPROPIONASE"/>
    <property type="match status" value="1"/>
</dbReference>
<dbReference type="SUPFAM" id="SSF51556">
    <property type="entry name" value="Metallo-dependent hydrolases"/>
    <property type="match status" value="1"/>
</dbReference>
<dbReference type="Gene3D" id="3.20.20.140">
    <property type="entry name" value="Metal-dependent hydrolases"/>
    <property type="match status" value="2"/>
</dbReference>